<evidence type="ECO:0000256" key="1">
    <source>
        <dbReference type="ARBA" id="ARBA00009820"/>
    </source>
</evidence>
<feature type="chain" id="PRO_5030762120" evidence="2">
    <location>
        <begin position="32"/>
        <end position="326"/>
    </location>
</feature>
<dbReference type="PANTHER" id="PTHR36842:SF1">
    <property type="entry name" value="PROTEIN TOLB"/>
    <property type="match status" value="1"/>
</dbReference>
<dbReference type="InterPro" id="IPR011042">
    <property type="entry name" value="6-blade_b-propeller_TolB-like"/>
</dbReference>
<evidence type="ECO:0000313" key="4">
    <source>
        <dbReference type="Proteomes" id="UP000578112"/>
    </source>
</evidence>
<keyword evidence="2" id="KW-0732">Signal</keyword>
<feature type="signal peptide" evidence="2">
    <location>
        <begin position="1"/>
        <end position="31"/>
    </location>
</feature>
<dbReference type="Gene3D" id="2.120.10.30">
    <property type="entry name" value="TolB, C-terminal domain"/>
    <property type="match status" value="2"/>
</dbReference>
<dbReference type="AlphaFoldDB" id="A0A7W7HUM7"/>
<gene>
    <name evidence="3" type="ORF">BJ971_001653</name>
</gene>
<reference evidence="3 4" key="1">
    <citation type="submission" date="2020-08" db="EMBL/GenBank/DDBJ databases">
        <title>Sequencing the genomes of 1000 actinobacteria strains.</title>
        <authorList>
            <person name="Klenk H.-P."/>
        </authorList>
    </citation>
    <scope>NUCLEOTIDE SEQUENCE [LARGE SCALE GENOMIC DNA]</scope>
    <source>
        <strain evidence="3 4">DSM 43149</strain>
    </source>
</reference>
<evidence type="ECO:0000313" key="3">
    <source>
        <dbReference type="EMBL" id="MBB4761097.1"/>
    </source>
</evidence>
<organism evidence="3 4">
    <name type="scientific">Actinoplanes digitatis</name>
    <dbReference type="NCBI Taxonomy" id="1868"/>
    <lineage>
        <taxon>Bacteria</taxon>
        <taxon>Bacillati</taxon>
        <taxon>Actinomycetota</taxon>
        <taxon>Actinomycetes</taxon>
        <taxon>Micromonosporales</taxon>
        <taxon>Micromonosporaceae</taxon>
        <taxon>Actinoplanes</taxon>
    </lineage>
</organism>
<keyword evidence="4" id="KW-1185">Reference proteome</keyword>
<proteinExistence type="inferred from homology"/>
<comment type="caution">
    <text evidence="3">The sequence shown here is derived from an EMBL/GenBank/DDBJ whole genome shotgun (WGS) entry which is preliminary data.</text>
</comment>
<protein>
    <submittedName>
        <fullName evidence="3">Tol biopolymer transport system component</fullName>
    </submittedName>
</protein>
<name>A0A7W7HUM7_9ACTN</name>
<dbReference type="PANTHER" id="PTHR36842">
    <property type="entry name" value="PROTEIN TOLB HOMOLOG"/>
    <property type="match status" value="1"/>
</dbReference>
<accession>A0A7W7HUM7</accession>
<dbReference type="InterPro" id="IPR011659">
    <property type="entry name" value="WD40"/>
</dbReference>
<sequence>MRAVTRFAGNTVVAVAGVAAGAAFQAAPAAAATPTMPSLVAYVRSGDVYASKGATETRLTTGGGWSRPRFSPDGKSIALLKAGQLWTMKADGSAKRRLTTRAAAGPSWAPDGRTIAFASLSCTGGPGVYRISATGTGAKPAVVFPSSCKEQDLPDEAAATKAAATGSLIDRLRYDDAVAWSPDGTRVAFRGGDCESIYDACLTIGTVATGGEKTVAAYGGGSLQNSGFAVVPSWRPDGAKLAWTAWQLGETAADNQPVHVVEYDVATGAKRNVGAGQDREMAYVDKARGVLTGNHSGSSWIMVINLTTGARTPFHPGSQPNVQPTR</sequence>
<dbReference type="Proteomes" id="UP000578112">
    <property type="component" value="Unassembled WGS sequence"/>
</dbReference>
<dbReference type="SUPFAM" id="SSF82171">
    <property type="entry name" value="DPP6 N-terminal domain-like"/>
    <property type="match status" value="1"/>
</dbReference>
<dbReference type="RefSeq" id="WP_184991302.1">
    <property type="nucleotide sequence ID" value="NZ_BOMK01000013.1"/>
</dbReference>
<dbReference type="Pfam" id="PF07676">
    <property type="entry name" value="PD40"/>
    <property type="match status" value="3"/>
</dbReference>
<evidence type="ECO:0000256" key="2">
    <source>
        <dbReference type="SAM" id="SignalP"/>
    </source>
</evidence>
<comment type="similarity">
    <text evidence="1">Belongs to the TolB family.</text>
</comment>
<dbReference type="EMBL" id="JACHNH010000001">
    <property type="protein sequence ID" value="MBB4761097.1"/>
    <property type="molecule type" value="Genomic_DNA"/>
</dbReference>